<name>A0ABQ2DLG8_9MICC</name>
<dbReference type="SUPFAM" id="SSF54506">
    <property type="entry name" value="Diaminopimelate epimerase-like"/>
    <property type="match status" value="1"/>
</dbReference>
<dbReference type="Gene3D" id="3.10.310.10">
    <property type="entry name" value="Diaminopimelate Epimerase, Chain A, domain 1"/>
    <property type="match status" value="2"/>
</dbReference>
<reference evidence="2" key="1">
    <citation type="journal article" date="2019" name="Int. J. Syst. Evol. Microbiol.">
        <title>The Global Catalogue of Microorganisms (GCM) 10K type strain sequencing project: providing services to taxonomists for standard genome sequencing and annotation.</title>
        <authorList>
            <consortium name="The Broad Institute Genomics Platform"/>
            <consortium name="The Broad Institute Genome Sequencing Center for Infectious Disease"/>
            <person name="Wu L."/>
            <person name="Ma J."/>
        </authorList>
    </citation>
    <scope>NUCLEOTIDE SEQUENCE [LARGE SCALE GENOMIC DNA]</scope>
    <source>
        <strain evidence="2">CGMCC 1.3685</strain>
    </source>
</reference>
<accession>A0ABQ2DLG8</accession>
<dbReference type="Pfam" id="PF02567">
    <property type="entry name" value="PhzC-PhzF"/>
    <property type="match status" value="1"/>
</dbReference>
<proteinExistence type="predicted"/>
<keyword evidence="2" id="KW-1185">Reference proteome</keyword>
<evidence type="ECO:0000313" key="2">
    <source>
        <dbReference type="Proteomes" id="UP000606115"/>
    </source>
</evidence>
<dbReference type="EMBL" id="BMKX01000004">
    <property type="protein sequence ID" value="GGJ61563.1"/>
    <property type="molecule type" value="Genomic_DNA"/>
</dbReference>
<gene>
    <name evidence="1" type="ORF">GCM10007173_20460</name>
</gene>
<evidence type="ECO:0008006" key="3">
    <source>
        <dbReference type="Google" id="ProtNLM"/>
    </source>
</evidence>
<dbReference type="InterPro" id="IPR003719">
    <property type="entry name" value="Phenazine_PhzF-like"/>
</dbReference>
<protein>
    <recommendedName>
        <fullName evidence="3">PhzF family phenazine biosynthesis protein</fullName>
    </recommendedName>
</protein>
<dbReference type="Proteomes" id="UP000606115">
    <property type="component" value="Unassembled WGS sequence"/>
</dbReference>
<comment type="caution">
    <text evidence="1">The sequence shown here is derived from an EMBL/GenBank/DDBJ whole genome shotgun (WGS) entry which is preliminary data.</text>
</comment>
<sequence length="147" mass="15786">MSEGEIQRFAKWTNLAEATFLQRPTDPAADYRVRFFTASQELPFAGHPALRTAFAAPPLARYESVDEPLVQQIAQAIGAAREGIIDSSWLVNGPQWIGVRLSTAQEVLALNPDTADLGSLAVGVVGPHEPGHDANFEVRAFSGGDSV</sequence>
<evidence type="ECO:0000313" key="1">
    <source>
        <dbReference type="EMBL" id="GGJ61563.1"/>
    </source>
</evidence>
<organism evidence="1 2">
    <name type="scientific">Glutamicibacter ardleyensis</name>
    <dbReference type="NCBI Taxonomy" id="225894"/>
    <lineage>
        <taxon>Bacteria</taxon>
        <taxon>Bacillati</taxon>
        <taxon>Actinomycetota</taxon>
        <taxon>Actinomycetes</taxon>
        <taxon>Micrococcales</taxon>
        <taxon>Micrococcaceae</taxon>
        <taxon>Glutamicibacter</taxon>
    </lineage>
</organism>